<dbReference type="GO" id="GO:0016747">
    <property type="term" value="F:acyltransferase activity, transferring groups other than amino-acyl groups"/>
    <property type="evidence" value="ECO:0007669"/>
    <property type="project" value="InterPro"/>
</dbReference>
<keyword evidence="4" id="KW-1185">Reference proteome</keyword>
<dbReference type="InterPro" id="IPR000182">
    <property type="entry name" value="GNAT_dom"/>
</dbReference>
<dbReference type="AlphaFoldDB" id="A0A2R6QJC1"/>
<dbReference type="Proteomes" id="UP000241394">
    <property type="component" value="Chromosome LG15"/>
</dbReference>
<feature type="region of interest" description="Disordered" evidence="1">
    <location>
        <begin position="363"/>
        <end position="384"/>
    </location>
</feature>
<dbReference type="SUPFAM" id="SSF55729">
    <property type="entry name" value="Acyl-CoA N-acyltransferases (Nat)"/>
    <property type="match status" value="1"/>
</dbReference>
<dbReference type="InterPro" id="IPR016181">
    <property type="entry name" value="Acyl_CoA_acyltransferase"/>
</dbReference>
<sequence>MAYKDFNIRSYNGLIDKGRVEDLERRCAVGPAEHVFFIDTMGDPICRIRNSPMYNMLVAELNNELVGVIQGSIKQVTVRKYLAKVGYVLGLRVSSTHRHKGIGSSLVHHLVRWFVANQADYAYMATDKDNHASINLFAKLGFVRFRTPAILVHPVNNSSFHLSPNIKIAKLKVEQAEFLYRKFMGSVEFFPHDIDKVLGNKLSLGTWVAYPRGQTWCDQFGIGGGQVIPNSWAMVSVWNSTQVYKLRIGKQTVSCFLYKMYSRLIHKLFPCFELSEIPDFLEPFGFYFMYGVHQEGPGSGKMVRALCKYVHNMARKAQECKVLVTEVGGENKMKLYIPHWKLLSCSEDLWCIKALKNEERNSPLHEMTKSPATRPPLFVDPREV</sequence>
<dbReference type="FunCoup" id="A0A2R6QJC1">
    <property type="interactions" value="32"/>
</dbReference>
<feature type="domain" description="N-acetyltransferase" evidence="2">
    <location>
        <begin position="6"/>
        <end position="156"/>
    </location>
</feature>
<gene>
    <name evidence="3" type="ORF">CEY00_Acc16529</name>
</gene>
<dbReference type="PANTHER" id="PTHR47370:SF1">
    <property type="entry name" value="ACYL-COA N-ACYLTRANSFERASES (NAT) SUPERFAMILY PROTEIN"/>
    <property type="match status" value="1"/>
</dbReference>
<keyword evidence="3" id="KW-0808">Transferase</keyword>
<dbReference type="OrthoDB" id="41532at2759"/>
<dbReference type="Gramene" id="PSS09506">
    <property type="protein sequence ID" value="PSS09506"/>
    <property type="gene ID" value="CEY00_Acc16529"/>
</dbReference>
<organism evidence="3 4">
    <name type="scientific">Actinidia chinensis var. chinensis</name>
    <name type="common">Chinese soft-hair kiwi</name>
    <dbReference type="NCBI Taxonomy" id="1590841"/>
    <lineage>
        <taxon>Eukaryota</taxon>
        <taxon>Viridiplantae</taxon>
        <taxon>Streptophyta</taxon>
        <taxon>Embryophyta</taxon>
        <taxon>Tracheophyta</taxon>
        <taxon>Spermatophyta</taxon>
        <taxon>Magnoliopsida</taxon>
        <taxon>eudicotyledons</taxon>
        <taxon>Gunneridae</taxon>
        <taxon>Pentapetalae</taxon>
        <taxon>asterids</taxon>
        <taxon>Ericales</taxon>
        <taxon>Actinidiaceae</taxon>
        <taxon>Actinidia</taxon>
    </lineage>
</organism>
<dbReference type="Pfam" id="PF00583">
    <property type="entry name" value="Acetyltransf_1"/>
    <property type="match status" value="1"/>
</dbReference>
<name>A0A2R6QJC1_ACTCC</name>
<dbReference type="CDD" id="cd04301">
    <property type="entry name" value="NAT_SF"/>
    <property type="match status" value="1"/>
</dbReference>
<evidence type="ECO:0000313" key="3">
    <source>
        <dbReference type="EMBL" id="PSS09506.1"/>
    </source>
</evidence>
<reference evidence="4" key="2">
    <citation type="journal article" date="2018" name="BMC Genomics">
        <title>A manually annotated Actinidia chinensis var. chinensis (kiwifruit) genome highlights the challenges associated with draft genomes and gene prediction in plants.</title>
        <authorList>
            <person name="Pilkington S.M."/>
            <person name="Crowhurst R."/>
            <person name="Hilario E."/>
            <person name="Nardozza S."/>
            <person name="Fraser L."/>
            <person name="Peng Y."/>
            <person name="Gunaseelan K."/>
            <person name="Simpson R."/>
            <person name="Tahir J."/>
            <person name="Deroles S.C."/>
            <person name="Templeton K."/>
            <person name="Luo Z."/>
            <person name="Davy M."/>
            <person name="Cheng C."/>
            <person name="McNeilage M."/>
            <person name="Scaglione D."/>
            <person name="Liu Y."/>
            <person name="Zhang Q."/>
            <person name="Datson P."/>
            <person name="De Silva N."/>
            <person name="Gardiner S.E."/>
            <person name="Bassett H."/>
            <person name="Chagne D."/>
            <person name="McCallum J."/>
            <person name="Dzierzon H."/>
            <person name="Deng C."/>
            <person name="Wang Y.Y."/>
            <person name="Barron L."/>
            <person name="Manako K."/>
            <person name="Bowen J."/>
            <person name="Foster T.M."/>
            <person name="Erridge Z.A."/>
            <person name="Tiffin H."/>
            <person name="Waite C.N."/>
            <person name="Davies K.M."/>
            <person name="Grierson E.P."/>
            <person name="Laing W.A."/>
            <person name="Kirk R."/>
            <person name="Chen X."/>
            <person name="Wood M."/>
            <person name="Montefiori M."/>
            <person name="Brummell D.A."/>
            <person name="Schwinn K.E."/>
            <person name="Catanach A."/>
            <person name="Fullerton C."/>
            <person name="Li D."/>
            <person name="Meiyalaghan S."/>
            <person name="Nieuwenhuizen N."/>
            <person name="Read N."/>
            <person name="Prakash R."/>
            <person name="Hunter D."/>
            <person name="Zhang H."/>
            <person name="McKenzie M."/>
            <person name="Knabel M."/>
            <person name="Harris A."/>
            <person name="Allan A.C."/>
            <person name="Gleave A."/>
            <person name="Chen A."/>
            <person name="Janssen B.J."/>
            <person name="Plunkett B."/>
            <person name="Ampomah-Dwamena C."/>
            <person name="Voogd C."/>
            <person name="Leif D."/>
            <person name="Lafferty D."/>
            <person name="Souleyre E.J.F."/>
            <person name="Varkonyi-Gasic E."/>
            <person name="Gambi F."/>
            <person name="Hanley J."/>
            <person name="Yao J.L."/>
            <person name="Cheung J."/>
            <person name="David K.M."/>
            <person name="Warren B."/>
            <person name="Marsh K."/>
            <person name="Snowden K.C."/>
            <person name="Lin-Wang K."/>
            <person name="Brian L."/>
            <person name="Martinez-Sanchez M."/>
            <person name="Wang M."/>
            <person name="Ileperuma N."/>
            <person name="Macnee N."/>
            <person name="Campin R."/>
            <person name="McAtee P."/>
            <person name="Drummond R.S.M."/>
            <person name="Espley R.V."/>
            <person name="Ireland H.S."/>
            <person name="Wu R."/>
            <person name="Atkinson R.G."/>
            <person name="Karunairetnam S."/>
            <person name="Bulley S."/>
            <person name="Chunkath S."/>
            <person name="Hanley Z."/>
            <person name="Storey R."/>
            <person name="Thrimawithana A.H."/>
            <person name="Thomson S."/>
            <person name="David C."/>
            <person name="Testolin R."/>
            <person name="Huang H."/>
            <person name="Hellens R.P."/>
            <person name="Schaffer R.J."/>
        </authorList>
    </citation>
    <scope>NUCLEOTIDE SEQUENCE [LARGE SCALE GENOMIC DNA]</scope>
    <source>
        <strain evidence="4">cv. Red5</strain>
    </source>
</reference>
<accession>A0A2R6QJC1</accession>
<evidence type="ECO:0000259" key="2">
    <source>
        <dbReference type="PROSITE" id="PS51186"/>
    </source>
</evidence>
<proteinExistence type="predicted"/>
<dbReference type="OMA" id="GVHHEGP"/>
<dbReference type="EMBL" id="NKQK01000015">
    <property type="protein sequence ID" value="PSS09506.1"/>
    <property type="molecule type" value="Genomic_DNA"/>
</dbReference>
<comment type="caution">
    <text evidence="3">The sequence shown here is derived from an EMBL/GenBank/DDBJ whole genome shotgun (WGS) entry which is preliminary data.</text>
</comment>
<protein>
    <submittedName>
        <fullName evidence="3">N-acetyltransferase HLS1-like</fullName>
    </submittedName>
</protein>
<reference evidence="3 4" key="1">
    <citation type="submission" date="2017-07" db="EMBL/GenBank/DDBJ databases">
        <title>An improved, manually edited Actinidia chinensis var. chinensis (kiwifruit) genome highlights the challenges associated with draft genomes and gene prediction in plants.</title>
        <authorList>
            <person name="Pilkington S."/>
            <person name="Crowhurst R."/>
            <person name="Hilario E."/>
            <person name="Nardozza S."/>
            <person name="Fraser L."/>
            <person name="Peng Y."/>
            <person name="Gunaseelan K."/>
            <person name="Simpson R."/>
            <person name="Tahir J."/>
            <person name="Deroles S."/>
            <person name="Templeton K."/>
            <person name="Luo Z."/>
            <person name="Davy M."/>
            <person name="Cheng C."/>
            <person name="Mcneilage M."/>
            <person name="Scaglione D."/>
            <person name="Liu Y."/>
            <person name="Zhang Q."/>
            <person name="Datson P."/>
            <person name="De Silva N."/>
            <person name="Gardiner S."/>
            <person name="Bassett H."/>
            <person name="Chagne D."/>
            <person name="Mccallum J."/>
            <person name="Dzierzon H."/>
            <person name="Deng C."/>
            <person name="Wang Y.-Y."/>
            <person name="Barron N."/>
            <person name="Manako K."/>
            <person name="Bowen J."/>
            <person name="Foster T."/>
            <person name="Erridge Z."/>
            <person name="Tiffin H."/>
            <person name="Waite C."/>
            <person name="Davies K."/>
            <person name="Grierson E."/>
            <person name="Laing W."/>
            <person name="Kirk R."/>
            <person name="Chen X."/>
            <person name="Wood M."/>
            <person name="Montefiori M."/>
            <person name="Brummell D."/>
            <person name="Schwinn K."/>
            <person name="Catanach A."/>
            <person name="Fullerton C."/>
            <person name="Li D."/>
            <person name="Meiyalaghan S."/>
            <person name="Nieuwenhuizen N."/>
            <person name="Read N."/>
            <person name="Prakash R."/>
            <person name="Hunter D."/>
            <person name="Zhang H."/>
            <person name="Mckenzie M."/>
            <person name="Knabel M."/>
            <person name="Harris A."/>
            <person name="Allan A."/>
            <person name="Chen A."/>
            <person name="Janssen B."/>
            <person name="Plunkett B."/>
            <person name="Dwamena C."/>
            <person name="Voogd C."/>
            <person name="Leif D."/>
            <person name="Lafferty D."/>
            <person name="Souleyre E."/>
            <person name="Varkonyi-Gasic E."/>
            <person name="Gambi F."/>
            <person name="Hanley J."/>
            <person name="Yao J.-L."/>
            <person name="Cheung J."/>
            <person name="David K."/>
            <person name="Warren B."/>
            <person name="Marsh K."/>
            <person name="Snowden K."/>
            <person name="Lin-Wang K."/>
            <person name="Brian L."/>
            <person name="Martinez-Sanchez M."/>
            <person name="Wang M."/>
            <person name="Ileperuma N."/>
            <person name="Macnee N."/>
            <person name="Campin R."/>
            <person name="Mcatee P."/>
            <person name="Drummond R."/>
            <person name="Espley R."/>
            <person name="Ireland H."/>
            <person name="Wu R."/>
            <person name="Atkinson R."/>
            <person name="Karunairetnam S."/>
            <person name="Bulley S."/>
            <person name="Chunkath S."/>
            <person name="Hanley Z."/>
            <person name="Storey R."/>
            <person name="Thrimawithana A."/>
            <person name="Thomson S."/>
            <person name="David C."/>
            <person name="Testolin R."/>
        </authorList>
    </citation>
    <scope>NUCLEOTIDE SEQUENCE [LARGE SCALE GENOMIC DNA]</scope>
    <source>
        <strain evidence="4">cv. Red5</strain>
        <tissue evidence="3">Young leaf</tissue>
    </source>
</reference>
<dbReference type="Gene3D" id="3.40.630.30">
    <property type="match status" value="1"/>
</dbReference>
<evidence type="ECO:0000256" key="1">
    <source>
        <dbReference type="SAM" id="MobiDB-lite"/>
    </source>
</evidence>
<dbReference type="PROSITE" id="PS51186">
    <property type="entry name" value="GNAT"/>
    <property type="match status" value="1"/>
</dbReference>
<evidence type="ECO:0000313" key="4">
    <source>
        <dbReference type="Proteomes" id="UP000241394"/>
    </source>
</evidence>
<dbReference type="InParanoid" id="A0A2R6QJC1"/>
<dbReference type="PANTHER" id="PTHR47370">
    <property type="entry name" value="ACYL-COA N-ACYLTRANSFERASES (NAT) SUPERFAMILY PROTEIN"/>
    <property type="match status" value="1"/>
</dbReference>
<dbReference type="InterPro" id="IPR052810">
    <property type="entry name" value="Plant_NAT"/>
</dbReference>